<comment type="caution">
    <text evidence="2">The sequence shown here is derived from an EMBL/GenBank/DDBJ whole genome shotgun (WGS) entry which is preliminary data.</text>
</comment>
<dbReference type="Proteomes" id="UP001176891">
    <property type="component" value="Unassembled WGS sequence"/>
</dbReference>
<evidence type="ECO:0000313" key="2">
    <source>
        <dbReference type="EMBL" id="MDO5988959.1"/>
    </source>
</evidence>
<dbReference type="PANTHER" id="PTHR43685">
    <property type="entry name" value="GLYCOSYLTRANSFERASE"/>
    <property type="match status" value="1"/>
</dbReference>
<keyword evidence="2" id="KW-0328">Glycosyltransferase</keyword>
<dbReference type="InterPro" id="IPR050834">
    <property type="entry name" value="Glycosyltransf_2"/>
</dbReference>
<dbReference type="EC" id="2.4.-.-" evidence="2"/>
<dbReference type="SUPFAM" id="SSF53448">
    <property type="entry name" value="Nucleotide-diphospho-sugar transferases"/>
    <property type="match status" value="1"/>
</dbReference>
<keyword evidence="2" id="KW-0808">Transferase</keyword>
<dbReference type="InterPro" id="IPR029044">
    <property type="entry name" value="Nucleotide-diphossugar_trans"/>
</dbReference>
<name>A0ABT8X5X7_9FLAO</name>
<accession>A0ABT8X5X7</accession>
<organism evidence="2 3">
    <name type="scientific">Flavivirga amylovorans</name>
    <dbReference type="NCBI Taxonomy" id="870486"/>
    <lineage>
        <taxon>Bacteria</taxon>
        <taxon>Pseudomonadati</taxon>
        <taxon>Bacteroidota</taxon>
        <taxon>Flavobacteriia</taxon>
        <taxon>Flavobacteriales</taxon>
        <taxon>Flavobacteriaceae</taxon>
        <taxon>Flavivirga</taxon>
    </lineage>
</organism>
<dbReference type="InterPro" id="IPR001173">
    <property type="entry name" value="Glyco_trans_2-like"/>
</dbReference>
<dbReference type="GO" id="GO:0016757">
    <property type="term" value="F:glycosyltransferase activity"/>
    <property type="evidence" value="ECO:0007669"/>
    <property type="project" value="UniProtKB-KW"/>
</dbReference>
<keyword evidence="3" id="KW-1185">Reference proteome</keyword>
<dbReference type="PANTHER" id="PTHR43685:SF2">
    <property type="entry name" value="GLYCOSYLTRANSFERASE 2-LIKE DOMAIN-CONTAINING PROTEIN"/>
    <property type="match status" value="1"/>
</dbReference>
<proteinExistence type="predicted"/>
<dbReference type="Gene3D" id="3.90.550.10">
    <property type="entry name" value="Spore Coat Polysaccharide Biosynthesis Protein SpsA, Chain A"/>
    <property type="match status" value="1"/>
</dbReference>
<reference evidence="2" key="1">
    <citation type="submission" date="2023-07" db="EMBL/GenBank/DDBJ databases">
        <title>Two novel species in the genus Flavivirga.</title>
        <authorList>
            <person name="Kwon K."/>
        </authorList>
    </citation>
    <scope>NUCLEOTIDE SEQUENCE</scope>
    <source>
        <strain evidence="2">KACC 14157</strain>
    </source>
</reference>
<gene>
    <name evidence="2" type="ORF">Q4Q39_16260</name>
</gene>
<evidence type="ECO:0000259" key="1">
    <source>
        <dbReference type="Pfam" id="PF00535"/>
    </source>
</evidence>
<feature type="domain" description="Glycosyltransferase 2-like" evidence="1">
    <location>
        <begin position="3"/>
        <end position="169"/>
    </location>
</feature>
<evidence type="ECO:0000313" key="3">
    <source>
        <dbReference type="Proteomes" id="UP001176891"/>
    </source>
</evidence>
<dbReference type="RefSeq" id="WP_303283608.1">
    <property type="nucleotide sequence ID" value="NZ_BAABCZ010000012.1"/>
</dbReference>
<sequence>MLSILIPVYNYNISNLIFEIHKQAINANIKFEIICYDDNSEKHISENKSAIDSLNYSSIIISKENIGRTDARQLLSNKAAYDWLLFLDADVIPKSDNFIQHYIEKTNSIYDVIYGGFAYNKEKPSNDAILRWKYGKTFEEIDAKKRNLTPYQLIISANFFIRKSVFEEINSKINKKSYGLDNYFAALLKQNNFRVLHVNNEVYHHGLESSILYLKKVEECIITLLWLYDGKKMVEHNNKLLSVFTNVKRFKVNYLMNLFYHIFNSKIKKNLLSKNPNLFLLQLYKLSYICYEDLNKKKHV</sequence>
<dbReference type="Pfam" id="PF00535">
    <property type="entry name" value="Glycos_transf_2"/>
    <property type="match status" value="1"/>
</dbReference>
<protein>
    <submittedName>
        <fullName evidence="2">Glycosyltransferase</fullName>
        <ecNumber evidence="2">2.4.-.-</ecNumber>
    </submittedName>
</protein>
<dbReference type="EMBL" id="JAUOEM010000006">
    <property type="protein sequence ID" value="MDO5988959.1"/>
    <property type="molecule type" value="Genomic_DNA"/>
</dbReference>